<sequence length="149" mass="15926">MKPVRTMIVIADDALARFVLNEGLGKGLSESAVVSAHQFAEDQVGYGDRPGRSSAGPGGTAKHGFAPHQSADEEGRARFARRVAEALEQEWQGLNPDRLILVAAPKMLGSLRKEIGTVRRASLSAELPKDLVKVPLIELEAHLGVVLAL</sequence>
<reference evidence="2 3" key="1">
    <citation type="submission" date="2022-10" db="EMBL/GenBank/DDBJ databases">
        <title>Defluviimonas sp. nov., isolated from ocean surface water.</title>
        <authorList>
            <person name="He W."/>
            <person name="Wang L."/>
            <person name="Zhang D.-F."/>
        </authorList>
    </citation>
    <scope>NUCLEOTIDE SEQUENCE [LARGE SCALE GENOMIC DNA]</scope>
    <source>
        <strain evidence="2 3">WL0002</strain>
    </source>
</reference>
<name>A0ABT2ZB61_9RHOB</name>
<dbReference type="Proteomes" id="UP001652542">
    <property type="component" value="Unassembled WGS sequence"/>
</dbReference>
<evidence type="ECO:0000313" key="3">
    <source>
        <dbReference type="Proteomes" id="UP001652542"/>
    </source>
</evidence>
<dbReference type="Pfam" id="PF10116">
    <property type="entry name" value="Host_attach"/>
    <property type="match status" value="1"/>
</dbReference>
<evidence type="ECO:0000256" key="1">
    <source>
        <dbReference type="SAM" id="MobiDB-lite"/>
    </source>
</evidence>
<gene>
    <name evidence="2" type="ORF">OEW28_07030</name>
</gene>
<feature type="region of interest" description="Disordered" evidence="1">
    <location>
        <begin position="44"/>
        <end position="72"/>
    </location>
</feature>
<accession>A0ABT2ZB61</accession>
<dbReference type="RefSeq" id="WP_263733993.1">
    <property type="nucleotide sequence ID" value="NZ_JAOWKY010000001.1"/>
</dbReference>
<dbReference type="InterPro" id="IPR019291">
    <property type="entry name" value="Host_attachment_protein"/>
</dbReference>
<comment type="caution">
    <text evidence="2">The sequence shown here is derived from an EMBL/GenBank/DDBJ whole genome shotgun (WGS) entry which is preliminary data.</text>
</comment>
<organism evidence="2 3">
    <name type="scientific">Albidovulum marisflavi</name>
    <dbReference type="NCBI Taxonomy" id="2984159"/>
    <lineage>
        <taxon>Bacteria</taxon>
        <taxon>Pseudomonadati</taxon>
        <taxon>Pseudomonadota</taxon>
        <taxon>Alphaproteobacteria</taxon>
        <taxon>Rhodobacterales</taxon>
        <taxon>Paracoccaceae</taxon>
        <taxon>Albidovulum</taxon>
    </lineage>
</organism>
<dbReference type="EMBL" id="JAOWKY010000001">
    <property type="protein sequence ID" value="MCV2868379.1"/>
    <property type="molecule type" value="Genomic_DNA"/>
</dbReference>
<proteinExistence type="predicted"/>
<protein>
    <submittedName>
        <fullName evidence="2">Host attachment protein</fullName>
    </submittedName>
</protein>
<keyword evidence="3" id="KW-1185">Reference proteome</keyword>
<evidence type="ECO:0000313" key="2">
    <source>
        <dbReference type="EMBL" id="MCV2868379.1"/>
    </source>
</evidence>